<dbReference type="SUPFAM" id="SSF52833">
    <property type="entry name" value="Thioredoxin-like"/>
    <property type="match status" value="1"/>
</dbReference>
<dbReference type="PANTHER" id="PTHR10681">
    <property type="entry name" value="THIOREDOXIN PEROXIDASE"/>
    <property type="match status" value="1"/>
</dbReference>
<evidence type="ECO:0000313" key="7">
    <source>
        <dbReference type="Proteomes" id="UP001497045"/>
    </source>
</evidence>
<protein>
    <recommendedName>
        <fullName evidence="3">Thioredoxin peroxidase</fullName>
    </recommendedName>
</protein>
<proteinExistence type="inferred from homology"/>
<dbReference type="Proteomes" id="UP001497045">
    <property type="component" value="Unassembled WGS sequence"/>
</dbReference>
<sequence length="218" mass="23969">MNLQSQIPPPPVGIRLGDLAPDFAARSTMGDLSLSDYRGRWLVLFSHPADFTPVCTSEFVALAQAADDFERRDCALLGLSVDSLFSHFAWLRMIRDRFDIEVRFPVIEDPTMVIGKAYGMVSAEDSDSATVRSTYFIDPQGVVRAITCYPFDVGRSIPEMLRVLDALQAVSGKSGLAPANWQKGDALLGDPTGSLDQVYKAKGQTDWFYKQAKPKGGK</sequence>
<organism evidence="6 7">
    <name type="scientific">Aurantiacibacter gilvus</name>
    <dbReference type="NCBI Taxonomy" id="3139141"/>
    <lineage>
        <taxon>Bacteria</taxon>
        <taxon>Pseudomonadati</taxon>
        <taxon>Pseudomonadota</taxon>
        <taxon>Alphaproteobacteria</taxon>
        <taxon>Sphingomonadales</taxon>
        <taxon>Erythrobacteraceae</taxon>
        <taxon>Aurantiacibacter</taxon>
    </lineage>
</organism>
<keyword evidence="6" id="KW-0575">Peroxidase</keyword>
<dbReference type="PANTHER" id="PTHR10681:SF128">
    <property type="entry name" value="THIOREDOXIN-DEPENDENT PEROXIDE REDUCTASE, MITOCHONDRIAL"/>
    <property type="match status" value="1"/>
</dbReference>
<evidence type="ECO:0000256" key="3">
    <source>
        <dbReference type="ARBA" id="ARBA00032824"/>
    </source>
</evidence>
<dbReference type="InterPro" id="IPR024706">
    <property type="entry name" value="Peroxiredoxin_AhpC-typ"/>
</dbReference>
<dbReference type="RefSeq" id="WP_341673481.1">
    <property type="nucleotide sequence ID" value="NZ_JBBYHV010000001.1"/>
</dbReference>
<dbReference type="InterPro" id="IPR050217">
    <property type="entry name" value="Peroxiredoxin"/>
</dbReference>
<comment type="caution">
    <text evidence="6">The sequence shown here is derived from an EMBL/GenBank/DDBJ whole genome shotgun (WGS) entry which is preliminary data.</text>
</comment>
<evidence type="ECO:0000256" key="4">
    <source>
        <dbReference type="ARBA" id="ARBA00037420"/>
    </source>
</evidence>
<accession>A0ABU9IEW6</accession>
<comment type="similarity">
    <text evidence="1">Belongs to the peroxiredoxin family. AhpC/Prx1 subfamily.</text>
</comment>
<dbReference type="EMBL" id="JBBYHV010000001">
    <property type="protein sequence ID" value="MEL1250969.1"/>
    <property type="molecule type" value="Genomic_DNA"/>
</dbReference>
<gene>
    <name evidence="6" type="ORF">AAEO60_09820</name>
</gene>
<dbReference type="PIRSF" id="PIRSF000239">
    <property type="entry name" value="AHPC"/>
    <property type="match status" value="1"/>
</dbReference>
<dbReference type="NCBIfam" id="NF009668">
    <property type="entry name" value="PRK13189.1"/>
    <property type="match status" value="1"/>
</dbReference>
<dbReference type="GO" id="GO:0140824">
    <property type="term" value="F:thioredoxin-dependent peroxiredoxin activity"/>
    <property type="evidence" value="ECO:0007669"/>
    <property type="project" value="UniProtKB-EC"/>
</dbReference>
<dbReference type="InterPro" id="IPR000866">
    <property type="entry name" value="AhpC/TSA"/>
</dbReference>
<keyword evidence="2 6" id="KW-0560">Oxidoreductase</keyword>
<dbReference type="InterPro" id="IPR036249">
    <property type="entry name" value="Thioredoxin-like_sf"/>
</dbReference>
<evidence type="ECO:0000256" key="2">
    <source>
        <dbReference type="ARBA" id="ARBA00023002"/>
    </source>
</evidence>
<evidence type="ECO:0000259" key="5">
    <source>
        <dbReference type="PROSITE" id="PS51352"/>
    </source>
</evidence>
<comment type="function">
    <text evidence="4">Thiol-specific peroxidase that catalyzes the reduction of hydrogen peroxide and organic hydroperoxides to water and alcohols, respectively. Plays a role in cell protection against oxidative stress by detoxifying peroxides.</text>
</comment>
<feature type="domain" description="Thioredoxin" evidence="5">
    <location>
        <begin position="14"/>
        <end position="169"/>
    </location>
</feature>
<dbReference type="PROSITE" id="PS51352">
    <property type="entry name" value="THIOREDOXIN_2"/>
    <property type="match status" value="1"/>
</dbReference>
<evidence type="ECO:0000313" key="6">
    <source>
        <dbReference type="EMBL" id="MEL1250969.1"/>
    </source>
</evidence>
<dbReference type="InterPro" id="IPR013766">
    <property type="entry name" value="Thioredoxin_domain"/>
</dbReference>
<keyword evidence="7" id="KW-1185">Reference proteome</keyword>
<evidence type="ECO:0000256" key="1">
    <source>
        <dbReference type="ARBA" id="ARBA00009796"/>
    </source>
</evidence>
<reference evidence="6 7" key="1">
    <citation type="submission" date="2024-04" db="EMBL/GenBank/DDBJ databases">
        <title>Aurantiacibacter sp. DGU6 16S ribosomal RNA gene Genome sequencing and assembly.</title>
        <authorList>
            <person name="Park S."/>
        </authorList>
    </citation>
    <scope>NUCLEOTIDE SEQUENCE [LARGE SCALE GENOMIC DNA]</scope>
    <source>
        <strain evidence="6 7">DGU6</strain>
    </source>
</reference>
<dbReference type="Pfam" id="PF00578">
    <property type="entry name" value="AhpC-TSA"/>
    <property type="match status" value="1"/>
</dbReference>
<name>A0ABU9IEW6_9SPHN</name>
<dbReference type="Gene3D" id="3.40.30.10">
    <property type="entry name" value="Glutaredoxin"/>
    <property type="match status" value="1"/>
</dbReference>